<evidence type="ECO:0000256" key="2">
    <source>
        <dbReference type="SAM" id="MobiDB-lite"/>
    </source>
</evidence>
<dbReference type="AlphaFoldDB" id="A0AAD5JWU3"/>
<protein>
    <recommendedName>
        <fullName evidence="5">HCP-like protein</fullName>
    </recommendedName>
</protein>
<dbReference type="InterPro" id="IPR051726">
    <property type="entry name" value="Chitin_Synth_Reg"/>
</dbReference>
<sequence length="365" mass="41570">MACSSSKLSIASFSLTHKKDAIKTYRRMASKTNNKAVQMTYANYLLDVARLYSTSSATTSNNNNENDPQQRKNTNDNKKTRETLLKEAGYWIDRLAKAGHPEALYIRGKWSWHPEEEECVPENYRGKANPPKAFKCFQNAARGGHVDAYYELARYFKENDKNESAVSHYEKAAKKGHTLANYKMAKIYLRGQMGKSRNINLGLEYLKKAADASGPNSAAPSFDLFAIYSDQLEWIGIARDSQMSRKNELLALHYLQKSVEGGCTKALHHMGRLHEEGSLGKTKDPWLAYSYYMRAAEDGSEDAMLSLADMYVNGIPGYLMKQHQIAFKWCHRAAIKGLARAEYTLGYVLFKYIQRGKDMRTYDFF</sequence>
<feature type="compositionally biased region" description="Basic and acidic residues" evidence="2">
    <location>
        <begin position="68"/>
        <end position="80"/>
    </location>
</feature>
<evidence type="ECO:0000256" key="1">
    <source>
        <dbReference type="ARBA" id="ARBA00022737"/>
    </source>
</evidence>
<gene>
    <name evidence="3" type="ORF">BDA99DRAFT_447702</name>
</gene>
<evidence type="ECO:0000313" key="3">
    <source>
        <dbReference type="EMBL" id="KAI9245679.1"/>
    </source>
</evidence>
<keyword evidence="1" id="KW-0677">Repeat</keyword>
<reference evidence="3" key="1">
    <citation type="journal article" date="2022" name="IScience">
        <title>Evolution of zygomycete secretomes and the origins of terrestrial fungal ecologies.</title>
        <authorList>
            <person name="Chang Y."/>
            <person name="Wang Y."/>
            <person name="Mondo S."/>
            <person name="Ahrendt S."/>
            <person name="Andreopoulos W."/>
            <person name="Barry K."/>
            <person name="Beard J."/>
            <person name="Benny G.L."/>
            <person name="Blankenship S."/>
            <person name="Bonito G."/>
            <person name="Cuomo C."/>
            <person name="Desiro A."/>
            <person name="Gervers K.A."/>
            <person name="Hundley H."/>
            <person name="Kuo A."/>
            <person name="LaButti K."/>
            <person name="Lang B.F."/>
            <person name="Lipzen A."/>
            <person name="O'Donnell K."/>
            <person name="Pangilinan J."/>
            <person name="Reynolds N."/>
            <person name="Sandor L."/>
            <person name="Smith M.E."/>
            <person name="Tsang A."/>
            <person name="Grigoriev I.V."/>
            <person name="Stajich J.E."/>
            <person name="Spatafora J.W."/>
        </authorList>
    </citation>
    <scope>NUCLEOTIDE SEQUENCE</scope>
    <source>
        <strain evidence="3">RSA 2281</strain>
    </source>
</reference>
<proteinExistence type="predicted"/>
<dbReference type="Proteomes" id="UP001209540">
    <property type="component" value="Unassembled WGS sequence"/>
</dbReference>
<feature type="region of interest" description="Disordered" evidence="2">
    <location>
        <begin position="56"/>
        <end position="80"/>
    </location>
</feature>
<accession>A0AAD5JWU3</accession>
<dbReference type="Pfam" id="PF08238">
    <property type="entry name" value="Sel1"/>
    <property type="match status" value="6"/>
</dbReference>
<dbReference type="PANTHER" id="PTHR46430:SF2">
    <property type="entry name" value="CHITIN SYNTHASE REGULATORY FACTOR 4"/>
    <property type="match status" value="1"/>
</dbReference>
<dbReference type="InterPro" id="IPR011990">
    <property type="entry name" value="TPR-like_helical_dom_sf"/>
</dbReference>
<evidence type="ECO:0000313" key="4">
    <source>
        <dbReference type="Proteomes" id="UP001209540"/>
    </source>
</evidence>
<name>A0AAD5JWU3_9FUNG</name>
<comment type="caution">
    <text evidence="3">The sequence shown here is derived from an EMBL/GenBank/DDBJ whole genome shotgun (WGS) entry which is preliminary data.</text>
</comment>
<keyword evidence="4" id="KW-1185">Reference proteome</keyword>
<dbReference type="EMBL" id="JAIXMP010000050">
    <property type="protein sequence ID" value="KAI9245679.1"/>
    <property type="molecule type" value="Genomic_DNA"/>
</dbReference>
<organism evidence="3 4">
    <name type="scientific">Phascolomyces articulosus</name>
    <dbReference type="NCBI Taxonomy" id="60185"/>
    <lineage>
        <taxon>Eukaryota</taxon>
        <taxon>Fungi</taxon>
        <taxon>Fungi incertae sedis</taxon>
        <taxon>Mucoromycota</taxon>
        <taxon>Mucoromycotina</taxon>
        <taxon>Mucoromycetes</taxon>
        <taxon>Mucorales</taxon>
        <taxon>Lichtheimiaceae</taxon>
        <taxon>Phascolomyces</taxon>
    </lineage>
</organism>
<dbReference type="Gene3D" id="1.25.40.10">
    <property type="entry name" value="Tetratricopeptide repeat domain"/>
    <property type="match status" value="2"/>
</dbReference>
<evidence type="ECO:0008006" key="5">
    <source>
        <dbReference type="Google" id="ProtNLM"/>
    </source>
</evidence>
<dbReference type="SUPFAM" id="SSF81901">
    <property type="entry name" value="HCP-like"/>
    <property type="match status" value="2"/>
</dbReference>
<reference evidence="3" key="2">
    <citation type="submission" date="2023-02" db="EMBL/GenBank/DDBJ databases">
        <authorList>
            <consortium name="DOE Joint Genome Institute"/>
            <person name="Mondo S.J."/>
            <person name="Chang Y."/>
            <person name="Wang Y."/>
            <person name="Ahrendt S."/>
            <person name="Andreopoulos W."/>
            <person name="Barry K."/>
            <person name="Beard J."/>
            <person name="Benny G.L."/>
            <person name="Blankenship S."/>
            <person name="Bonito G."/>
            <person name="Cuomo C."/>
            <person name="Desiro A."/>
            <person name="Gervers K.A."/>
            <person name="Hundley H."/>
            <person name="Kuo A."/>
            <person name="LaButti K."/>
            <person name="Lang B.F."/>
            <person name="Lipzen A."/>
            <person name="O'Donnell K."/>
            <person name="Pangilinan J."/>
            <person name="Reynolds N."/>
            <person name="Sandor L."/>
            <person name="Smith M.W."/>
            <person name="Tsang A."/>
            <person name="Grigoriev I.V."/>
            <person name="Stajich J.E."/>
            <person name="Spatafora J.W."/>
        </authorList>
    </citation>
    <scope>NUCLEOTIDE SEQUENCE</scope>
    <source>
        <strain evidence="3">RSA 2281</strain>
    </source>
</reference>
<dbReference type="SMART" id="SM00671">
    <property type="entry name" value="SEL1"/>
    <property type="match status" value="5"/>
</dbReference>
<dbReference type="InterPro" id="IPR006597">
    <property type="entry name" value="Sel1-like"/>
</dbReference>
<dbReference type="PANTHER" id="PTHR46430">
    <property type="entry name" value="PROTEIN SKT5-RELATED"/>
    <property type="match status" value="1"/>
</dbReference>